<name>A0AAU7CT21_9BACT</name>
<accession>A0AAU7CT21</accession>
<dbReference type="RefSeq" id="WP_406700966.1">
    <property type="nucleotide sequence ID" value="NZ_CP155447.1"/>
</dbReference>
<organism evidence="1">
    <name type="scientific">Singulisphaera sp. Ch08</name>
    <dbReference type="NCBI Taxonomy" id="3120278"/>
    <lineage>
        <taxon>Bacteria</taxon>
        <taxon>Pseudomonadati</taxon>
        <taxon>Planctomycetota</taxon>
        <taxon>Planctomycetia</taxon>
        <taxon>Isosphaerales</taxon>
        <taxon>Isosphaeraceae</taxon>
        <taxon>Singulisphaera</taxon>
    </lineage>
</organism>
<dbReference type="EMBL" id="CP155447">
    <property type="protein sequence ID" value="XBH08128.1"/>
    <property type="molecule type" value="Genomic_DNA"/>
</dbReference>
<sequence length="188" mass="20044">MSSSTIACARCTLGNHYSNRFCVCCGLPLGATAPDVEAGLDALGPYEAPEPADADASRLIQAIAQRCGFEASPSSHGWRMTVPLQLDRQQAVYLGYAGTDPEGRSILSLVSVCGPANDRDTRILLKLNAKSVEGHFAIKVLRGEEYFVVIENLASDSAAQLDASGLVRRIAEAADGLEDRLSRGLDLY</sequence>
<protein>
    <recommendedName>
        <fullName evidence="2">YbjN domain-containing protein</fullName>
    </recommendedName>
</protein>
<evidence type="ECO:0008006" key="2">
    <source>
        <dbReference type="Google" id="ProtNLM"/>
    </source>
</evidence>
<reference evidence="1" key="1">
    <citation type="submission" date="2024-05" db="EMBL/GenBank/DDBJ databases">
        <title>Planctomycetes of the genus Singulisphaera possess chitinolytic capabilities.</title>
        <authorList>
            <person name="Ivanova A."/>
        </authorList>
    </citation>
    <scope>NUCLEOTIDE SEQUENCE</scope>
    <source>
        <strain evidence="1">Ch08T</strain>
    </source>
</reference>
<evidence type="ECO:0000313" key="1">
    <source>
        <dbReference type="EMBL" id="XBH08128.1"/>
    </source>
</evidence>
<dbReference type="AlphaFoldDB" id="A0AAU7CT21"/>
<gene>
    <name evidence="1" type="ORF">V5E97_19445</name>
</gene>
<proteinExistence type="predicted"/>